<protein>
    <submittedName>
        <fullName evidence="3">Uncharacterized protein</fullName>
    </submittedName>
</protein>
<dbReference type="Proteomes" id="UP001148312">
    <property type="component" value="Unassembled WGS sequence"/>
</dbReference>
<feature type="compositionally biased region" description="Basic and acidic residues" evidence="1">
    <location>
        <begin position="63"/>
        <end position="76"/>
    </location>
</feature>
<evidence type="ECO:0000313" key="3">
    <source>
        <dbReference type="EMBL" id="KAJ5480959.1"/>
    </source>
</evidence>
<keyword evidence="4" id="KW-1185">Reference proteome</keyword>
<dbReference type="RefSeq" id="XP_056788389.1">
    <property type="nucleotide sequence ID" value="XM_056936454.1"/>
</dbReference>
<reference evidence="3" key="1">
    <citation type="submission" date="2022-12" db="EMBL/GenBank/DDBJ databases">
        <authorList>
            <person name="Petersen C."/>
        </authorList>
    </citation>
    <scope>NUCLEOTIDE SEQUENCE</scope>
    <source>
        <strain evidence="3">IBT 30728</strain>
    </source>
</reference>
<gene>
    <name evidence="3" type="ORF">N7539_006853</name>
</gene>
<accession>A0A9W9X229</accession>
<evidence type="ECO:0000256" key="1">
    <source>
        <dbReference type="SAM" id="MobiDB-lite"/>
    </source>
</evidence>
<proteinExistence type="predicted"/>
<organism evidence="3 4">
    <name type="scientific">Penicillium diatomitis</name>
    <dbReference type="NCBI Taxonomy" id="2819901"/>
    <lineage>
        <taxon>Eukaryota</taxon>
        <taxon>Fungi</taxon>
        <taxon>Dikarya</taxon>
        <taxon>Ascomycota</taxon>
        <taxon>Pezizomycotina</taxon>
        <taxon>Eurotiomycetes</taxon>
        <taxon>Eurotiomycetidae</taxon>
        <taxon>Eurotiales</taxon>
        <taxon>Aspergillaceae</taxon>
        <taxon>Penicillium</taxon>
    </lineage>
</organism>
<feature type="chain" id="PRO_5040886018" evidence="2">
    <location>
        <begin position="21"/>
        <end position="91"/>
    </location>
</feature>
<feature type="compositionally biased region" description="Acidic residues" evidence="1">
    <location>
        <begin position="20"/>
        <end position="62"/>
    </location>
</feature>
<evidence type="ECO:0000313" key="4">
    <source>
        <dbReference type="Proteomes" id="UP001148312"/>
    </source>
</evidence>
<comment type="caution">
    <text evidence="3">The sequence shown here is derived from an EMBL/GenBank/DDBJ whole genome shotgun (WGS) entry which is preliminary data.</text>
</comment>
<dbReference type="GeneID" id="81626703"/>
<feature type="signal peptide" evidence="2">
    <location>
        <begin position="1"/>
        <end position="20"/>
    </location>
</feature>
<reference evidence="3" key="2">
    <citation type="journal article" date="2023" name="IMA Fungus">
        <title>Comparative genomic study of the Penicillium genus elucidates a diverse pangenome and 15 lateral gene transfer events.</title>
        <authorList>
            <person name="Petersen C."/>
            <person name="Sorensen T."/>
            <person name="Nielsen M.R."/>
            <person name="Sondergaard T.E."/>
            <person name="Sorensen J.L."/>
            <person name="Fitzpatrick D.A."/>
            <person name="Frisvad J.C."/>
            <person name="Nielsen K.L."/>
        </authorList>
    </citation>
    <scope>NUCLEOTIDE SEQUENCE</scope>
    <source>
        <strain evidence="3">IBT 30728</strain>
    </source>
</reference>
<keyword evidence="2" id="KW-0732">Signal</keyword>
<feature type="region of interest" description="Disordered" evidence="1">
    <location>
        <begin position="20"/>
        <end position="91"/>
    </location>
</feature>
<name>A0A9W9X229_9EURO</name>
<dbReference type="EMBL" id="JAPWDQ010000009">
    <property type="protein sequence ID" value="KAJ5480959.1"/>
    <property type="molecule type" value="Genomic_DNA"/>
</dbReference>
<dbReference type="AlphaFoldDB" id="A0A9W9X229"/>
<evidence type="ECO:0000256" key="2">
    <source>
        <dbReference type="SAM" id="SignalP"/>
    </source>
</evidence>
<sequence length="91" mass="9721">MTVIVFVLWVASDAERVVEADDADADDADVEGEIADDSDAEDPVTSDADPDDGDVDDDEGEVDGLKVKRSREDAEGTQRGQARQIKLSLVA</sequence>